<organism evidence="1 2">
    <name type="scientific">Cohnella zeiphila</name>
    <dbReference type="NCBI Taxonomy" id="2761120"/>
    <lineage>
        <taxon>Bacteria</taxon>
        <taxon>Bacillati</taxon>
        <taxon>Bacillota</taxon>
        <taxon>Bacilli</taxon>
        <taxon>Bacillales</taxon>
        <taxon>Paenibacillaceae</taxon>
        <taxon>Cohnella</taxon>
    </lineage>
</organism>
<gene>
    <name evidence="1" type="ORF">H7C18_23405</name>
</gene>
<protein>
    <submittedName>
        <fullName evidence="1">Uncharacterized protein</fullName>
    </submittedName>
</protein>
<dbReference type="EMBL" id="JACJVO010000031">
    <property type="protein sequence ID" value="MBB6733876.1"/>
    <property type="molecule type" value="Genomic_DNA"/>
</dbReference>
<name>A0A7X0SPU5_9BACL</name>
<dbReference type="Proteomes" id="UP000564644">
    <property type="component" value="Unassembled WGS sequence"/>
</dbReference>
<accession>A0A7X0SPU5</accession>
<comment type="caution">
    <text evidence="1">The sequence shown here is derived from an EMBL/GenBank/DDBJ whole genome shotgun (WGS) entry which is preliminary data.</text>
</comment>
<sequence>MTEIKRKDDWEETWTTAAYAIHGAVSYTDKKYLSLVDVMGLTGHAFRMNIERQRVGIEGPTSFPGGYILRRNLCNLGFISNMGEAQAPATPELVEKTMALIHETIDKGVPAIAVDLFEPEFGLIYGYDDEKQLFYAKDKSQDGTIPYAKFANPRIHVLFLITISESLPHSKYEMLRMALDMIVDHARGREWNDAGFFKDRFAMGLAGYDAWIRVMNDRAADELGNAYNAAVIGDAREFAARFLRELAVKWDGSNFVERKVREYAAAAAAEYEAVAAAFAELRALFPFPQGGTPKDPETADRAAALLAQAREAETRGVEALESFLGFMKAYHSEKWVH</sequence>
<reference evidence="1 2" key="1">
    <citation type="submission" date="2020-08" db="EMBL/GenBank/DDBJ databases">
        <title>Cohnella phylogeny.</title>
        <authorList>
            <person name="Dunlap C."/>
        </authorList>
    </citation>
    <scope>NUCLEOTIDE SEQUENCE [LARGE SCALE GENOMIC DNA]</scope>
    <source>
        <strain evidence="1 2">CBP 2801</strain>
    </source>
</reference>
<keyword evidence="2" id="KW-1185">Reference proteome</keyword>
<evidence type="ECO:0000313" key="1">
    <source>
        <dbReference type="EMBL" id="MBB6733876.1"/>
    </source>
</evidence>
<evidence type="ECO:0000313" key="2">
    <source>
        <dbReference type="Proteomes" id="UP000564644"/>
    </source>
</evidence>
<dbReference type="RefSeq" id="WP_185131530.1">
    <property type="nucleotide sequence ID" value="NZ_JACJVO010000031.1"/>
</dbReference>
<proteinExistence type="predicted"/>
<dbReference type="AlphaFoldDB" id="A0A7X0SPU5"/>